<protein>
    <recommendedName>
        <fullName evidence="1">Glycosyltransferase 2-like domain-containing protein</fullName>
    </recommendedName>
</protein>
<name>L8BAF6_RUBGE</name>
<reference evidence="2" key="1">
    <citation type="submission" date="2012-02" db="EMBL/GenBank/DDBJ databases">
        <authorList>
            <person name="Genoscope - CEA"/>
        </authorList>
    </citation>
    <scope>NUCLEOTIDE SEQUENCE</scope>
    <source>
        <strain evidence="2">S1</strain>
    </source>
</reference>
<dbReference type="InterPro" id="IPR001173">
    <property type="entry name" value="Glyco_trans_2-like"/>
</dbReference>
<sequence length="1230" mass="136600">MTTLAERFDTCLAAIESGDMALARSTLAQLQRASLPPAAARLYDHLRTRSAEDAAEPCATGPATRLSAMDGGAPVPGVSIVAACMNRQTNLLKVLPSWLASDVDEIIIVDWSSTEPVWPMLSGFDDPRLKVVRIDDEPRWILTHALNVGLRLARHEIVFKLDADIALAPDFLVANRFGPTEFVRGFWKTAVDAGESDQRYVNGSFGARKADLRQIRYYNERIQTYGWDDSDLYARLSGSLGRAGRLLAHGSLRHIEQSEAQRLENQAVAPHLALGRFAATEHENLVNRYHELANLEWPASFELQDYEIVPFGTRLLRGRRLTTSPALHASERRMAATLAMRQLAVWQQDSFPPGIRDLTHELGFARLLRQAHAAGQSAALADALRQRRGIHLFRPAAGFSAATVRTVRLLLDSHPVLAGSLLIVADEVGPLGDGPGDAQGVLSAPAEIVDRIATATGARARADLDRLEATLLEGEPEHCIVWDVSPRALIVSAIAHADRIASSLAPRFRATRSQVPSTALATSIYDETNLVRLLEYLACVVLNLRCFEHLLLMYEARSGLMQMLLQALCRMSGVSPYALVLVPFDRRPTFEELFALQRLVPANSLLAVANADVAFDASLADLAAAADDRHVHVLSRWDIDADGRNARLIRLECGAPNTFSADAWIVRTPFAPDFRLDYPIGTFHCDSFINHQLSRSGRYRWANPCLDVHVFHLHDTRFNSSAEKNVRDRAEIARRYSEERERNGGEDPLKGAPWSHLAQVPFLDDPAFLIRWHPKSLVLDTTARGFDLSTLVWLPLLLDMTSFDDGLLIYVRLRGNDSAGPAGRLLARLKQRCRASRLVMETDDDAGVTRSQDPAAVHRNADARGWLRTLGDSGLEALRAQVCELTAWPTQPNVGLLRCEVDLGLDDHETGALLSQVARLAPEGLRELTEWFGTLDAWSPERLLLQPVVDELSPQEGPARAPAAVRAAPPRVAFVTSLFRGGDFLQGYLENVIEAAAIADGEVILVDANCDDTDAPVIERVLGQVPASRRERVRWMRLSQDPGLYACWRLAIEATEAPYVTNANLDDRRSPLHTARLVAALDARPHLAAACGSISAVRQGGRGGWYELPPNELWFHEMGPRELGFDDLYLRDGDGTIRSRNVLHCMPVWRRRLHADHGFFDEERYGTSADWAFWLRCAKAGERYWFEPRAFGRYYINPESHNRRNDADGAKERKIILDLLGTAQDVVVKQ</sequence>
<dbReference type="Pfam" id="PF00535">
    <property type="entry name" value="Glycos_transf_2"/>
    <property type="match status" value="1"/>
</dbReference>
<reference evidence="2" key="2">
    <citation type="submission" date="2013-02" db="EMBL/GenBank/DDBJ databases">
        <title>EmbRS an orphan two-component system to save Rubrivivax gelatinosus from drowning.</title>
        <authorList>
            <person name="Steunou A."/>
            <person name="Liotenberg S."/>
            <person name="Soler M."/>
            <person name="Briandet R."/>
            <person name="Barbe V."/>
            <person name="Astier C."/>
            <person name="Ouchane S."/>
        </authorList>
    </citation>
    <scope>NUCLEOTIDE SEQUENCE</scope>
    <source>
        <strain evidence="2">S1</strain>
    </source>
</reference>
<proteinExistence type="predicted"/>
<dbReference type="PANTHER" id="PTHR40743:SF1">
    <property type="entry name" value="POSSIBLE GLYCOSYLTRANSFERASE"/>
    <property type="match status" value="1"/>
</dbReference>
<dbReference type="AlphaFoldDB" id="L8BAF6"/>
<organism evidence="2">
    <name type="scientific">Rubrivivax gelatinosus S1</name>
    <dbReference type="NCBI Taxonomy" id="1138313"/>
    <lineage>
        <taxon>Bacteria</taxon>
        <taxon>Pseudomonadati</taxon>
        <taxon>Pseudomonadota</taxon>
        <taxon>Betaproteobacteria</taxon>
        <taxon>Burkholderiales</taxon>
        <taxon>Sphaerotilaceae</taxon>
        <taxon>Rubrivivax</taxon>
    </lineage>
</organism>
<dbReference type="SUPFAM" id="SSF53448">
    <property type="entry name" value="Nucleotide-diphospho-sugar transferases"/>
    <property type="match status" value="2"/>
</dbReference>
<dbReference type="InterPro" id="IPR029044">
    <property type="entry name" value="Nucleotide-diphossugar_trans"/>
</dbReference>
<gene>
    <name evidence="2" type="ORF">RGS1_70340</name>
</gene>
<dbReference type="PANTHER" id="PTHR40743">
    <property type="entry name" value="NUCLEOTIDE-DIPHOSPHO-SUGAR TRANSFERASE CONTAINING PROTEIN"/>
    <property type="match status" value="1"/>
</dbReference>
<dbReference type="EMBL" id="FO082878">
    <property type="protein sequence ID" value="CCF78634.1"/>
    <property type="molecule type" value="Genomic_DNA"/>
</dbReference>
<feature type="domain" description="Glycosyltransferase 2-like" evidence="1">
    <location>
        <begin position="79"/>
        <end position="172"/>
    </location>
</feature>
<dbReference type="CDD" id="cd00761">
    <property type="entry name" value="Glyco_tranf_GTA_type"/>
    <property type="match status" value="1"/>
</dbReference>
<evidence type="ECO:0000313" key="2">
    <source>
        <dbReference type="EMBL" id="CCF78634.1"/>
    </source>
</evidence>
<accession>L8BAF6</accession>
<dbReference type="Gene3D" id="3.90.550.10">
    <property type="entry name" value="Spore Coat Polysaccharide Biosynthesis Protein SpsA, Chain A"/>
    <property type="match status" value="2"/>
</dbReference>
<evidence type="ECO:0000259" key="1">
    <source>
        <dbReference type="Pfam" id="PF00535"/>
    </source>
</evidence>